<evidence type="ECO:0000259" key="23">
    <source>
        <dbReference type="PROSITE" id="PS50868"/>
    </source>
</evidence>
<dbReference type="PROSITE" id="PS50868">
    <property type="entry name" value="POST_SET"/>
    <property type="match status" value="1"/>
</dbReference>
<dbReference type="EMBL" id="OU895878">
    <property type="protein sequence ID" value="CAG9805343.1"/>
    <property type="molecule type" value="Genomic_DNA"/>
</dbReference>
<evidence type="ECO:0000256" key="20">
    <source>
        <dbReference type="SAM" id="MobiDB-lite"/>
    </source>
</evidence>
<dbReference type="GO" id="GO:0098687">
    <property type="term" value="C:chromosomal region"/>
    <property type="evidence" value="ECO:0007669"/>
    <property type="project" value="UniProtKB-ARBA"/>
</dbReference>
<reference evidence="26" key="1">
    <citation type="submission" date="2022-01" db="EMBL/GenBank/DDBJ databases">
        <authorList>
            <person name="King R."/>
        </authorList>
    </citation>
    <scope>NUCLEOTIDE SEQUENCE</scope>
</reference>
<dbReference type="GO" id="GO:0003700">
    <property type="term" value="F:DNA-binding transcription factor activity"/>
    <property type="evidence" value="ECO:0007669"/>
    <property type="project" value="InterPro"/>
</dbReference>
<dbReference type="Gene3D" id="3.30.160.360">
    <property type="match status" value="2"/>
</dbReference>
<dbReference type="SUPFAM" id="SSF57903">
    <property type="entry name" value="FYVE/PHD zinc finger"/>
    <property type="match status" value="2"/>
</dbReference>
<dbReference type="GO" id="GO:0043565">
    <property type="term" value="F:sequence-specific DNA binding"/>
    <property type="evidence" value="ECO:0007669"/>
    <property type="project" value="InterPro"/>
</dbReference>
<dbReference type="Pfam" id="PF13771">
    <property type="entry name" value="zf-HC5HC2H"/>
    <property type="match status" value="1"/>
</dbReference>
<dbReference type="SMART" id="SM00508">
    <property type="entry name" value="PostSET"/>
    <property type="match status" value="1"/>
</dbReference>
<keyword evidence="15" id="KW-0010">Activator</keyword>
<feature type="region of interest" description="Disordered" evidence="20">
    <location>
        <begin position="1627"/>
        <end position="1668"/>
    </location>
</feature>
<evidence type="ECO:0000256" key="3">
    <source>
        <dbReference type="ARBA" id="ARBA00022481"/>
    </source>
</evidence>
<dbReference type="CDD" id="cd15508">
    <property type="entry name" value="PHD3_KMT2A_like"/>
    <property type="match status" value="1"/>
</dbReference>
<dbReference type="FunFam" id="2.170.270.10:FF:000004">
    <property type="entry name" value="Histone-lysine N-methyltransferase"/>
    <property type="match status" value="1"/>
</dbReference>
<evidence type="ECO:0000256" key="10">
    <source>
        <dbReference type="ARBA" id="ARBA00022833"/>
    </source>
</evidence>
<keyword evidence="13" id="KW-0103">Bromodomain</keyword>
<dbReference type="InterPro" id="IPR003888">
    <property type="entry name" value="FYrich_N"/>
</dbReference>
<evidence type="ECO:0000256" key="1">
    <source>
        <dbReference type="ARBA" id="ARBA00004123"/>
    </source>
</evidence>
<dbReference type="Pfam" id="PF00856">
    <property type="entry name" value="SET"/>
    <property type="match status" value="1"/>
</dbReference>
<feature type="compositionally biased region" description="Polar residues" evidence="20">
    <location>
        <begin position="2464"/>
        <end position="2481"/>
    </location>
</feature>
<dbReference type="PROSITE" id="PS50280">
    <property type="entry name" value="SET"/>
    <property type="match status" value="1"/>
</dbReference>
<feature type="compositionally biased region" description="Low complexity" evidence="20">
    <location>
        <begin position="2802"/>
        <end position="2812"/>
    </location>
</feature>
<dbReference type="Pfam" id="PF05965">
    <property type="entry name" value="FYRC"/>
    <property type="match status" value="1"/>
</dbReference>
<dbReference type="GO" id="GO:0140949">
    <property type="term" value="F:histone H3K9 trimethyltransferase activity"/>
    <property type="evidence" value="ECO:0007669"/>
    <property type="project" value="UniProtKB-EC"/>
</dbReference>
<evidence type="ECO:0000256" key="4">
    <source>
        <dbReference type="ARBA" id="ARBA00022603"/>
    </source>
</evidence>
<evidence type="ECO:0000256" key="5">
    <source>
        <dbReference type="ARBA" id="ARBA00022679"/>
    </source>
</evidence>
<dbReference type="SMART" id="SM00541">
    <property type="entry name" value="FYRN"/>
    <property type="match status" value="1"/>
</dbReference>
<evidence type="ECO:0000259" key="25">
    <source>
        <dbReference type="PROSITE" id="PS51805"/>
    </source>
</evidence>
<feature type="region of interest" description="Disordered" evidence="20">
    <location>
        <begin position="40"/>
        <end position="98"/>
    </location>
</feature>
<keyword evidence="7" id="KW-0479">Metal-binding</keyword>
<dbReference type="InterPro" id="IPR019787">
    <property type="entry name" value="Znf_PHD-finger"/>
</dbReference>
<reference evidence="26" key="2">
    <citation type="submission" date="2022-10" db="EMBL/GenBank/DDBJ databases">
        <authorList>
            <consortium name="ENA_rothamsted_submissions"/>
            <consortium name="culmorum"/>
            <person name="King R."/>
        </authorList>
    </citation>
    <scope>NUCLEOTIDE SEQUENCE</scope>
</reference>
<keyword evidence="11" id="KW-0156">Chromatin regulator</keyword>
<feature type="compositionally biased region" description="Polar residues" evidence="20">
    <location>
        <begin position="592"/>
        <end position="612"/>
    </location>
</feature>
<dbReference type="GO" id="GO:0032259">
    <property type="term" value="P:methylation"/>
    <property type="evidence" value="ECO:0007669"/>
    <property type="project" value="UniProtKB-KW"/>
</dbReference>
<dbReference type="GO" id="GO:0042800">
    <property type="term" value="F:histone H3K4 methyltransferase activity"/>
    <property type="evidence" value="ECO:0007669"/>
    <property type="project" value="TreeGrafter"/>
</dbReference>
<dbReference type="Proteomes" id="UP001153620">
    <property type="component" value="Chromosome 2"/>
</dbReference>
<feature type="compositionally biased region" description="Basic and acidic residues" evidence="20">
    <location>
        <begin position="89"/>
        <end position="98"/>
    </location>
</feature>
<keyword evidence="10" id="KW-0862">Zinc</keyword>
<dbReference type="InterPro" id="IPR034732">
    <property type="entry name" value="EPHD"/>
</dbReference>
<dbReference type="InterPro" id="IPR003889">
    <property type="entry name" value="FYrich_C"/>
</dbReference>
<dbReference type="CDD" id="cd15489">
    <property type="entry name" value="PHD_SF"/>
    <property type="match status" value="1"/>
</dbReference>
<dbReference type="InterPro" id="IPR001214">
    <property type="entry name" value="SET_dom"/>
</dbReference>
<keyword evidence="12" id="KW-0805">Transcription regulation</keyword>
<evidence type="ECO:0000256" key="12">
    <source>
        <dbReference type="ARBA" id="ARBA00023015"/>
    </source>
</evidence>
<keyword evidence="16" id="KW-0804">Transcription</keyword>
<dbReference type="GO" id="GO:0045893">
    <property type="term" value="P:positive regulation of DNA-templated transcription"/>
    <property type="evidence" value="ECO:0007669"/>
    <property type="project" value="TreeGrafter"/>
</dbReference>
<keyword evidence="17" id="KW-0539">Nucleus</keyword>
<feature type="compositionally biased region" description="Polar residues" evidence="20">
    <location>
        <begin position="2781"/>
        <end position="2794"/>
    </location>
</feature>
<dbReference type="SMART" id="SM00317">
    <property type="entry name" value="SET"/>
    <property type="match status" value="1"/>
</dbReference>
<accession>A0A9N9RY70</accession>
<evidence type="ECO:0000256" key="19">
    <source>
        <dbReference type="PROSITE-ProRule" id="PRU00146"/>
    </source>
</evidence>
<keyword evidence="6" id="KW-0949">S-adenosyl-L-methionine</keyword>
<dbReference type="InterPro" id="IPR046341">
    <property type="entry name" value="SET_dom_sf"/>
</dbReference>
<evidence type="ECO:0000259" key="22">
    <source>
        <dbReference type="PROSITE" id="PS50280"/>
    </source>
</evidence>
<dbReference type="InterPro" id="IPR011011">
    <property type="entry name" value="Znf_FYVE_PHD"/>
</dbReference>
<dbReference type="GO" id="GO:0008270">
    <property type="term" value="F:zinc ion binding"/>
    <property type="evidence" value="ECO:0007669"/>
    <property type="project" value="UniProtKB-KW"/>
</dbReference>
<feature type="domain" description="PHD-type" evidence="25">
    <location>
        <begin position="1285"/>
        <end position="1392"/>
    </location>
</feature>
<feature type="region of interest" description="Disordered" evidence="20">
    <location>
        <begin position="2748"/>
        <end position="2812"/>
    </location>
</feature>
<dbReference type="InterPro" id="IPR003616">
    <property type="entry name" value="Post-SET_dom"/>
</dbReference>
<feature type="region of interest" description="Disordered" evidence="20">
    <location>
        <begin position="1902"/>
        <end position="1928"/>
    </location>
</feature>
<dbReference type="Pfam" id="PF00628">
    <property type="entry name" value="PHD"/>
    <property type="match status" value="1"/>
</dbReference>
<dbReference type="SUPFAM" id="SSF82199">
    <property type="entry name" value="SET domain"/>
    <property type="match status" value="1"/>
</dbReference>
<dbReference type="Gene3D" id="3.30.40.10">
    <property type="entry name" value="Zinc/RING finger domain, C3HC4 (zinc finger)"/>
    <property type="match status" value="2"/>
</dbReference>
<evidence type="ECO:0000256" key="17">
    <source>
        <dbReference type="ARBA" id="ARBA00023242"/>
    </source>
</evidence>
<comment type="subcellular location">
    <subcellularLocation>
        <location evidence="1">Nucleus</location>
    </subcellularLocation>
</comment>
<dbReference type="OrthoDB" id="308383at2759"/>
<name>A0A9N9RY70_9DIPT</name>
<evidence type="ECO:0000256" key="13">
    <source>
        <dbReference type="ARBA" id="ARBA00023117"/>
    </source>
</evidence>
<evidence type="ECO:0000313" key="26">
    <source>
        <dbReference type="EMBL" id="CAG9805343.1"/>
    </source>
</evidence>
<keyword evidence="4" id="KW-0489">Methyltransferase</keyword>
<evidence type="ECO:0000256" key="11">
    <source>
        <dbReference type="ARBA" id="ARBA00022853"/>
    </source>
</evidence>
<evidence type="ECO:0000256" key="2">
    <source>
        <dbReference type="ARBA" id="ARBA00012183"/>
    </source>
</evidence>
<keyword evidence="5" id="KW-0808">Transferase</keyword>
<dbReference type="PROSITE" id="PS51030">
    <property type="entry name" value="NUCLEAR_REC_DBD_2"/>
    <property type="match status" value="1"/>
</dbReference>
<dbReference type="GO" id="GO:0035097">
    <property type="term" value="C:histone methyltransferase complex"/>
    <property type="evidence" value="ECO:0007669"/>
    <property type="project" value="TreeGrafter"/>
</dbReference>
<feature type="domain" description="PHD-type" evidence="21">
    <location>
        <begin position="998"/>
        <end position="1059"/>
    </location>
</feature>
<keyword evidence="9 19" id="KW-0863">Zinc-finger</keyword>
<evidence type="ECO:0000259" key="24">
    <source>
        <dbReference type="PROSITE" id="PS51030"/>
    </source>
</evidence>
<feature type="domain" description="Post-SET" evidence="23">
    <location>
        <begin position="3152"/>
        <end position="3168"/>
    </location>
</feature>
<keyword evidence="27" id="KW-1185">Reference proteome</keyword>
<dbReference type="InterPro" id="IPR001841">
    <property type="entry name" value="Znf_RING"/>
</dbReference>
<evidence type="ECO:0000256" key="14">
    <source>
        <dbReference type="ARBA" id="ARBA00023125"/>
    </source>
</evidence>
<feature type="compositionally biased region" description="Polar residues" evidence="20">
    <location>
        <begin position="76"/>
        <end position="88"/>
    </location>
</feature>
<dbReference type="FunFam" id="3.30.40.10:FF:000002">
    <property type="entry name" value="Histone-lysine N-methyltransferase"/>
    <property type="match status" value="1"/>
</dbReference>
<dbReference type="InterPro" id="IPR013083">
    <property type="entry name" value="Znf_RING/FYVE/PHD"/>
</dbReference>
<evidence type="ECO:0000313" key="27">
    <source>
        <dbReference type="Proteomes" id="UP001153620"/>
    </source>
</evidence>
<evidence type="ECO:0000256" key="15">
    <source>
        <dbReference type="ARBA" id="ARBA00023159"/>
    </source>
</evidence>
<evidence type="ECO:0000256" key="6">
    <source>
        <dbReference type="ARBA" id="ARBA00022691"/>
    </source>
</evidence>
<evidence type="ECO:0000256" key="18">
    <source>
        <dbReference type="ARBA" id="ARBA00071661"/>
    </source>
</evidence>
<dbReference type="SMART" id="SM00542">
    <property type="entry name" value="FYRC"/>
    <property type="match status" value="1"/>
</dbReference>
<dbReference type="SMART" id="SM00249">
    <property type="entry name" value="PHD"/>
    <property type="match status" value="4"/>
</dbReference>
<feature type="compositionally biased region" description="Polar residues" evidence="20">
    <location>
        <begin position="1645"/>
        <end position="1668"/>
    </location>
</feature>
<feature type="compositionally biased region" description="Basic and acidic residues" evidence="20">
    <location>
        <begin position="1629"/>
        <end position="1638"/>
    </location>
</feature>
<evidence type="ECO:0000256" key="7">
    <source>
        <dbReference type="ARBA" id="ARBA00022723"/>
    </source>
</evidence>
<dbReference type="PROSITE" id="PS51543">
    <property type="entry name" value="FYRC"/>
    <property type="match status" value="1"/>
</dbReference>
<feature type="compositionally biased region" description="Low complexity" evidence="20">
    <location>
        <begin position="55"/>
        <end position="64"/>
    </location>
</feature>
<dbReference type="InterPro" id="IPR001965">
    <property type="entry name" value="Znf_PHD"/>
</dbReference>
<organism evidence="26 27">
    <name type="scientific">Chironomus riparius</name>
    <dbReference type="NCBI Taxonomy" id="315576"/>
    <lineage>
        <taxon>Eukaryota</taxon>
        <taxon>Metazoa</taxon>
        <taxon>Ecdysozoa</taxon>
        <taxon>Arthropoda</taxon>
        <taxon>Hexapoda</taxon>
        <taxon>Insecta</taxon>
        <taxon>Pterygota</taxon>
        <taxon>Neoptera</taxon>
        <taxon>Endopterygota</taxon>
        <taxon>Diptera</taxon>
        <taxon>Nematocera</taxon>
        <taxon>Chironomoidea</taxon>
        <taxon>Chironomidae</taxon>
        <taxon>Chironominae</taxon>
        <taxon>Chironomus</taxon>
    </lineage>
</organism>
<dbReference type="InterPro" id="IPR001628">
    <property type="entry name" value="Znf_hrmn_rcpt"/>
</dbReference>
<keyword evidence="14" id="KW-0238">DNA-binding</keyword>
<dbReference type="PROSITE" id="PS51542">
    <property type="entry name" value="FYRN"/>
    <property type="match status" value="1"/>
</dbReference>
<dbReference type="PANTHER" id="PTHR45838:SF4">
    <property type="entry name" value="HISTONE-LYSINE N-METHYLTRANSFERASE TRITHORAX"/>
    <property type="match status" value="1"/>
</dbReference>
<sequence length="3168" mass="353348">MFNKTKFPGKPSKLVNKKRVSVLSYDNNCDKRVNDHCEIDSEKNLASPKHEHGYQTESATTTKQSTEESEEKSKPVMTTEQTENQDLTSTKDMENTEKIKNDLNCDKLDKKTKNSKKHVTFRQTIETSDQCKVKRVYNPNFNGPIVSIIKKESLKYPILVYKTNCIVRPSKLTEIVKKSDNNIDKLNSLKFGRDHHGNHQLSTSPQNVASNVIVASKFNLPKLSVNSSRVIKPNKRFLFDTGEDASLSKKKVIKPSPWGEGGDPVTSSSLLKDKKNFGFNFVDELELKSTKPKEPPKLSPSTLTSTTTVPALSVLSSDSKLSNNLSASILRKPVLQLSTNFSIFGSQESDSNLIKSPFSLKLNSPNSSSNLSSAIFTKSLVCVVCNSITTRKQPRKYGAICCELCKKFMSKMIERVNKHTVQNWQCDKGDGCCTIEPVPTKTLKASKVESNLKALSKGRCYACWLKKCLSSFQLPSPLKARLTNVLPKNIMEPLKPVVLSNNDNSNIFLNSIKSFSSFKLSSNPLAINNFTFGSKPDIKSNVDNVLKNAFASDKPLLVDIPKETTPVAAVLSSNSETKKSPRSPKGSPKISQKSTETASTTPVQEEIHSPSTSASILQNQVLNPANVSVSDSLRQKRLLLKGPRVKHVCRSASLVLGLPIAVFPGGPESQDGLETIEEQALLEDPMLDDNSEKENLAFVAEALNEVKSNTKEDIEISSIDSKVDTKNEIEKINVRSEASLDDNQSIKKNEILDICKPITRKLTRPNLTLSQTQNFNRMSSKSIPSSKRLLFNHHNMKTTNTQPMISIDFWENYDPAEVSRTGFGLILSEKTPIKSVCFLCGSYGKDPLIFCVCCCEPYHFYCVEDEFNVRFKTNDFLNTSSMLVNDTNDNLNMSLDTSVLVDHNGYDMPLNKKLNWLCPRCTVCYTCNMSTGVKVKCWKCEKNFHTTCLGTSKRLLCADRPLICATCLKCKSCGTTNVTKFIGNLAMCSNCFRLRRKGNYCPLCQKCYENNDYDVKMMECGDCKRWVHAKCEGITDEQYNLLSVLPEHIEFICKKCSPNNASSNIWRESVEAEFKTSLLSVIKLLSKSRHACALLRMSPRKKNPNCFCGASKMNFRRHCNSIEPTNFNLLFDALKTDDCVETPIDNHVQCNCFGNNDNNNMHSDPLKPSINLTKHNIHDNKYHSLQAFNYDMNKILNDAQSDDLVIAYNEIISEIFPWYQNETKACTDALEETMNDHSKSDLLDDLMLETENSDYFIMTNFNVPENLIKNEVEIMQSIFFNEKDGRSCMLCKKEGECSSDEEGRLLYCGHNTWIHTNCALWSAEVYEEIDGSLQNVHSAISRGRLIKCSKCGIKGATVGCNFKNCGEQYHFQCAKSVCEFRIDKSVFCPQHISKTDDDKQSEKNFQVNRSVYVELDRRKKKTVEATKVQFLIGSLCVTKLGRIIPILSDAGDYLIPVDFECTRLFWSSKQPWNIVEYKIKVSIQRSNYHSLIMDKGINFTVDHTKSLQSIHKNLKQIAVFHNSISKDQETMIQEETQDEEPQNSTNDLLPPEIKAAIFEDLPHDVFDGISMFDIFPKDPSDVKTPFFNHVSDEDDENSKSNHINGDGDVDSDLNGLLNSIQSEFSDEYSFVKRDDPEPKKRKLSATDSNDSNNNPGIRSQEQKASSMMSVQKYINQQNDLRNSKDFIDKIPQLDGLNDEILMQSDGSVACEKCRCTYRNRTSYERHLATCEIIQNTSESDSEAQDGNHVYIANATSQHQTIAGLGGGNVISMINQQQNQSMATSIPIVINNPLTTQNGIITNGVQIPNLQNLQLALSNDGNLCQNVIVDQQGQQIYTQPLQLGQFGQTATLMPIRNFNNQANVINNGGIQYINPSQQQQPTQYIQLTPGNGGNTQQIMTITSQNNSDQDQHKSQKKPLLLPSPVKGKPNKVTNAQIMKANSVANKKKLDGKSQQQISVMNSKNLQIANFQSSRSNASQSQTTMAQPSAQNIIFQQPTQQMAPQISQYPLILNQNGQFVQYISADNTQNNAPIQYISQIGSNGKEMKNGSQNYITSSQQNNGNQQIFQNSFQMPSNNTSNLVLTPNGLSVLPVVQQSPIMGTLIQQPQGLQCVNGVVSAEQMMLGSTPTSIEMDPSSGCMYLTSQPVYYGLETIVQNTVMSSQQFVSTAMQGICQNSSFSATTTQVFQASKIEPIQMEIPAGYVLLNASDGTIHQPQIMESSWNNIDEKKQSLEIGASYGNQKSQNIILKPSNQKTKVQAKVNKIQPQIVSKIVPTTSTSSMNVTSTNSTTTTVLKTVNTDSLPKIQHQQQQHHHQQQSQQSIQLINHNATIAKKQKATYRTIGPKTPQEEIVKISSSAALIKPKLKVQAKPIQQNISNNYQPVTVKSALTNSSAHIQSEPHNVMETDNSIEQSFKTVQNNIITTTNLKTTKLENPSTSTAQTSAIPTNVVIPLQAQNSIFNNLSSKNQNSSVKPNFQNRPTNRVLPMPASVTSLKSITNSNKSGNIVKGNNQNKNLSSGNIGANNVTSIRNSSPSIVDNHNVVSSSNNINSNVISQNENENYCEKIKSIAMELQSSNKADELFDALRRSTINNVITITPGDQHMDKMDKKMKISTPPRPNIESYPIPSTSASSIIIDQQKCMITKTSTVCSLTKTIDSVATGANLLDDEPQLSTSPIELIPQSPIDLIPQSITITPIDPIDTIDTIEQIDVPMEKSLPDEIEEEVEKVNLESMFEVLPELKATKDTLSSTDEIITTEDDSEELKIHEKTPFPSYDEETTSDRPSTSSACSTYATKASREKTPTSSTSSKSSGPKLLFEIQSQDGFTYKSTSISEIWEKLFETVQLARKAHGLMPLPEGRLNEMTGDQMLGLKTNALKYLLEQLPGVEKCTKYSPKYHRRNSSASSTSSTSSFSSMNGNCSSMSGFYGTSSFSSNASNLSSNSSVSLMSLSQYISDADEILYENIYGCARFEPFSTRSEYDMFSWLASRHRLPPMPVHLQSNNDEVILRRGTGSNLPMAMKYRTLKETYKKNVGVYRSHIHGRGLFCTRDIEAGEMVIEYAGELIRSTLTDKRERYYDSKGIGCYMFKIDENLVVDATMSGTAARFINHSCDPNCYSKVVDILGQKHIIIFALRRIVTGEELTYDYKFDIEENKIPCGCGAKRCRKYMN</sequence>
<proteinExistence type="predicted"/>
<feature type="region of interest" description="Disordered" evidence="20">
    <location>
        <begin position="2464"/>
        <end position="2485"/>
    </location>
</feature>
<evidence type="ECO:0000256" key="8">
    <source>
        <dbReference type="ARBA" id="ARBA00022737"/>
    </source>
</evidence>
<feature type="region of interest" description="Disordered" evidence="20">
    <location>
        <begin position="1585"/>
        <end position="1614"/>
    </location>
</feature>
<gene>
    <name evidence="26" type="ORF">CHIRRI_LOCUS8215</name>
</gene>
<dbReference type="SMART" id="SM00184">
    <property type="entry name" value="RING"/>
    <property type="match status" value="3"/>
</dbReference>
<feature type="compositionally biased region" description="Basic and acidic residues" evidence="20">
    <location>
        <begin position="40"/>
        <end position="54"/>
    </location>
</feature>
<keyword evidence="8" id="KW-0677">Repeat</keyword>
<feature type="domain" description="SET" evidence="22">
    <location>
        <begin position="3030"/>
        <end position="3146"/>
    </location>
</feature>
<protein>
    <recommendedName>
        <fullName evidence="18">Histone-lysine N-methyltransferase trithorax</fullName>
        <ecNumber evidence="2">2.1.1.355</ecNumber>
    </recommendedName>
</protein>
<evidence type="ECO:0000256" key="9">
    <source>
        <dbReference type="ARBA" id="ARBA00022771"/>
    </source>
</evidence>
<dbReference type="PANTHER" id="PTHR45838">
    <property type="entry name" value="HISTONE-LYSINE-N-METHYLTRANSFERASE 2 KMT2 FAMILY MEMBER"/>
    <property type="match status" value="1"/>
</dbReference>
<dbReference type="GO" id="GO:0005700">
    <property type="term" value="C:polytene chromosome"/>
    <property type="evidence" value="ECO:0007669"/>
    <property type="project" value="UniProtKB-ARBA"/>
</dbReference>
<feature type="domain" description="Nuclear receptor" evidence="24">
    <location>
        <begin position="379"/>
        <end position="480"/>
    </location>
</feature>
<dbReference type="PROSITE" id="PS51805">
    <property type="entry name" value="EPHD"/>
    <property type="match status" value="1"/>
</dbReference>
<dbReference type="Gene3D" id="2.170.270.10">
    <property type="entry name" value="SET domain"/>
    <property type="match status" value="1"/>
</dbReference>
<dbReference type="CDD" id="cd19170">
    <property type="entry name" value="SET_KMT2A_2B"/>
    <property type="match status" value="1"/>
</dbReference>
<dbReference type="InterPro" id="IPR047219">
    <property type="entry name" value="KMT2A_2B_SET"/>
</dbReference>
<evidence type="ECO:0000259" key="21">
    <source>
        <dbReference type="PROSITE" id="PS50016"/>
    </source>
</evidence>
<keyword evidence="3" id="KW-0488">Methylation</keyword>
<feature type="region of interest" description="Disordered" evidence="20">
    <location>
        <begin position="570"/>
        <end position="612"/>
    </location>
</feature>
<dbReference type="PROSITE" id="PS50016">
    <property type="entry name" value="ZF_PHD_2"/>
    <property type="match status" value="1"/>
</dbReference>
<dbReference type="EC" id="2.1.1.355" evidence="2"/>
<evidence type="ECO:0000256" key="16">
    <source>
        <dbReference type="ARBA" id="ARBA00023163"/>
    </source>
</evidence>
<dbReference type="Pfam" id="PF05964">
    <property type="entry name" value="FYRN"/>
    <property type="match status" value="1"/>
</dbReference>
<dbReference type="CDD" id="cd15506">
    <property type="entry name" value="PHD1_KMT2A_like"/>
    <property type="match status" value="1"/>
</dbReference>